<dbReference type="EMBL" id="JACICD010000003">
    <property type="protein sequence ID" value="MBB3771521.1"/>
    <property type="molecule type" value="Genomic_DNA"/>
</dbReference>
<proteinExistence type="predicted"/>
<evidence type="ECO:0000313" key="1">
    <source>
        <dbReference type="EMBL" id="MBB3771521.1"/>
    </source>
</evidence>
<accession>A0A839Z9V7</accession>
<dbReference type="Proteomes" id="UP000533469">
    <property type="component" value="Unassembled WGS sequence"/>
</dbReference>
<evidence type="ECO:0000313" key="2">
    <source>
        <dbReference type="Proteomes" id="UP000533469"/>
    </source>
</evidence>
<dbReference type="AlphaFoldDB" id="A0A839Z9V7"/>
<comment type="caution">
    <text evidence="1">The sequence shown here is derived from an EMBL/GenBank/DDBJ whole genome shotgun (WGS) entry which is preliminary data.</text>
</comment>
<evidence type="ECO:0008006" key="3">
    <source>
        <dbReference type="Google" id="ProtNLM"/>
    </source>
</evidence>
<organism evidence="1 2">
    <name type="scientific">Ancylobacter tetraedralis</name>
    <dbReference type="NCBI Taxonomy" id="217068"/>
    <lineage>
        <taxon>Bacteria</taxon>
        <taxon>Pseudomonadati</taxon>
        <taxon>Pseudomonadota</taxon>
        <taxon>Alphaproteobacteria</taxon>
        <taxon>Hyphomicrobiales</taxon>
        <taxon>Xanthobacteraceae</taxon>
        <taxon>Ancylobacter</taxon>
    </lineage>
</organism>
<reference evidence="1 2" key="1">
    <citation type="submission" date="2020-08" db="EMBL/GenBank/DDBJ databases">
        <title>Genomic Encyclopedia of Type Strains, Phase IV (KMG-IV): sequencing the most valuable type-strain genomes for metagenomic binning, comparative biology and taxonomic classification.</title>
        <authorList>
            <person name="Goeker M."/>
        </authorList>
    </citation>
    <scope>NUCLEOTIDE SEQUENCE [LARGE SCALE GENOMIC DNA]</scope>
    <source>
        <strain evidence="1 2">DSM 5895</strain>
    </source>
</reference>
<gene>
    <name evidence="1" type="ORF">FHS55_002120</name>
</gene>
<sequence length="50" mass="5865">MITQLDDWRREQEDLPTRPEAIRRIVKDWLIGHGLLSPAPEIEEGDDQPK</sequence>
<dbReference type="RefSeq" id="WP_183189669.1">
    <property type="nucleotide sequence ID" value="NZ_JACICD010000003.1"/>
</dbReference>
<name>A0A839Z9V7_9HYPH</name>
<protein>
    <recommendedName>
        <fullName evidence="3">Ribbon-helix-helix protein CopG domain-containing protein</fullName>
    </recommendedName>
</protein>
<keyword evidence="2" id="KW-1185">Reference proteome</keyword>